<feature type="chain" id="PRO_5045535342" evidence="1">
    <location>
        <begin position="20"/>
        <end position="77"/>
    </location>
</feature>
<gene>
    <name evidence="2" type="ORF">ACFQDI_15270</name>
</gene>
<name>A0ABW0KRY3_9BACT</name>
<comment type="caution">
    <text evidence="2">The sequence shown here is derived from an EMBL/GenBank/DDBJ whole genome shotgun (WGS) entry which is preliminary data.</text>
</comment>
<evidence type="ECO:0000313" key="3">
    <source>
        <dbReference type="Proteomes" id="UP001596052"/>
    </source>
</evidence>
<evidence type="ECO:0000313" key="2">
    <source>
        <dbReference type="EMBL" id="MFC5456223.1"/>
    </source>
</evidence>
<reference evidence="3" key="1">
    <citation type="journal article" date="2019" name="Int. J. Syst. Evol. Microbiol.">
        <title>The Global Catalogue of Microorganisms (GCM) 10K type strain sequencing project: providing services to taxonomists for standard genome sequencing and annotation.</title>
        <authorList>
            <consortium name="The Broad Institute Genomics Platform"/>
            <consortium name="The Broad Institute Genome Sequencing Center for Infectious Disease"/>
            <person name="Wu L."/>
            <person name="Ma J."/>
        </authorList>
    </citation>
    <scope>NUCLEOTIDE SEQUENCE [LARGE SCALE GENOMIC DNA]</scope>
    <source>
        <strain evidence="3">CGMCC 4.1469</strain>
    </source>
</reference>
<dbReference type="RefSeq" id="WP_377168254.1">
    <property type="nucleotide sequence ID" value="NZ_JBHSMQ010000005.1"/>
</dbReference>
<dbReference type="Proteomes" id="UP001596052">
    <property type="component" value="Unassembled WGS sequence"/>
</dbReference>
<organism evidence="2 3">
    <name type="scientific">Prosthecobacter fluviatilis</name>
    <dbReference type="NCBI Taxonomy" id="445931"/>
    <lineage>
        <taxon>Bacteria</taxon>
        <taxon>Pseudomonadati</taxon>
        <taxon>Verrucomicrobiota</taxon>
        <taxon>Verrucomicrobiia</taxon>
        <taxon>Verrucomicrobiales</taxon>
        <taxon>Verrucomicrobiaceae</taxon>
        <taxon>Prosthecobacter</taxon>
    </lineage>
</organism>
<evidence type="ECO:0000256" key="1">
    <source>
        <dbReference type="SAM" id="SignalP"/>
    </source>
</evidence>
<protein>
    <submittedName>
        <fullName evidence="2">Uncharacterized protein</fullName>
    </submittedName>
</protein>
<dbReference type="EMBL" id="JBHSMQ010000005">
    <property type="protein sequence ID" value="MFC5456223.1"/>
    <property type="molecule type" value="Genomic_DNA"/>
</dbReference>
<accession>A0ABW0KRY3</accession>
<proteinExistence type="predicted"/>
<keyword evidence="1" id="KW-0732">Signal</keyword>
<keyword evidence="3" id="KW-1185">Reference proteome</keyword>
<sequence>MKTKLMLVVVLASAAVAQATPPITPAKAKAPLHLSQVKGVFHRIAQKPSAAPVAANGQKVAAASPFLNHPETAPGPH</sequence>
<feature type="signal peptide" evidence="1">
    <location>
        <begin position="1"/>
        <end position="19"/>
    </location>
</feature>